<organism evidence="3 4">
    <name type="scientific">Saezia sanguinis</name>
    <dbReference type="NCBI Taxonomy" id="1965230"/>
    <lineage>
        <taxon>Bacteria</taxon>
        <taxon>Pseudomonadati</taxon>
        <taxon>Pseudomonadota</taxon>
        <taxon>Betaproteobacteria</taxon>
        <taxon>Burkholderiales</taxon>
        <taxon>Saeziaceae</taxon>
        <taxon>Saezia</taxon>
    </lineage>
</organism>
<sequence precursor="true">MIRALSFSASLIFAVTAFVTTGCAQTPAPSAQYISEPRSGGGIAALYAQRRLPYGLHDVDSATPANDKSADESWGAFAMVEPEQVKATIRGRHVVYLGFGMANHHETRQAAEDAALQMCQADGLEGCAVRYVFQNQSMAFYFSPLNLAYGWAIAATPNRATARATTICEQYSRTGACQLFYNSFPSK</sequence>
<dbReference type="OrthoDB" id="8086271at2"/>
<feature type="signal peptide" evidence="1">
    <location>
        <begin position="1"/>
        <end position="24"/>
    </location>
</feature>
<evidence type="ECO:0000259" key="2">
    <source>
        <dbReference type="Pfam" id="PF13827"/>
    </source>
</evidence>
<keyword evidence="4" id="KW-1185">Reference proteome</keyword>
<evidence type="ECO:0000313" key="4">
    <source>
        <dbReference type="Proteomes" id="UP000286947"/>
    </source>
</evidence>
<dbReference type="Pfam" id="PF13827">
    <property type="entry name" value="DUF4189"/>
    <property type="match status" value="1"/>
</dbReference>
<evidence type="ECO:0000256" key="1">
    <source>
        <dbReference type="SAM" id="SignalP"/>
    </source>
</evidence>
<gene>
    <name evidence="3" type="ORF">CUZ56_02496</name>
</gene>
<comment type="caution">
    <text evidence="3">The sequence shown here is derived from an EMBL/GenBank/DDBJ whole genome shotgun (WGS) entry which is preliminary data.</text>
</comment>
<proteinExistence type="predicted"/>
<dbReference type="RefSeq" id="WP_126980672.1">
    <property type="nucleotide sequence ID" value="NZ_PQSP01000008.1"/>
</dbReference>
<name>A0A433SAW9_9BURK</name>
<dbReference type="Proteomes" id="UP000286947">
    <property type="component" value="Unassembled WGS sequence"/>
</dbReference>
<dbReference type="AlphaFoldDB" id="A0A433SAW9"/>
<evidence type="ECO:0000313" key="3">
    <source>
        <dbReference type="EMBL" id="RUS65896.1"/>
    </source>
</evidence>
<reference evidence="3 4" key="1">
    <citation type="submission" date="2018-01" db="EMBL/GenBank/DDBJ databases">
        <title>Saezia sanguinis gen. nov., sp. nov., in the order Burkholderiales isolated from human blood.</title>
        <authorList>
            <person name="Medina-Pascual M.J."/>
            <person name="Valdezate S."/>
            <person name="Monzon S."/>
            <person name="Cuesta I."/>
            <person name="Carrasco G."/>
            <person name="Villalon P."/>
            <person name="Saez-Nieto J.A."/>
        </authorList>
    </citation>
    <scope>NUCLEOTIDE SEQUENCE [LARGE SCALE GENOMIC DNA]</scope>
    <source>
        <strain evidence="3 4">CNM695-12</strain>
    </source>
</reference>
<dbReference type="EMBL" id="PQSP01000008">
    <property type="protein sequence ID" value="RUS65896.1"/>
    <property type="molecule type" value="Genomic_DNA"/>
</dbReference>
<dbReference type="PROSITE" id="PS51257">
    <property type="entry name" value="PROKAR_LIPOPROTEIN"/>
    <property type="match status" value="1"/>
</dbReference>
<protein>
    <recommendedName>
        <fullName evidence="2">DUF4189 domain-containing protein</fullName>
    </recommendedName>
</protein>
<feature type="chain" id="PRO_5019011306" description="DUF4189 domain-containing protein" evidence="1">
    <location>
        <begin position="25"/>
        <end position="187"/>
    </location>
</feature>
<accession>A0A433SAW9</accession>
<feature type="domain" description="DUF4189" evidence="2">
    <location>
        <begin position="74"/>
        <end position="181"/>
    </location>
</feature>
<keyword evidence="1" id="KW-0732">Signal</keyword>
<dbReference type="InterPro" id="IPR025240">
    <property type="entry name" value="DUF4189"/>
</dbReference>